<feature type="compositionally biased region" description="Low complexity" evidence="2">
    <location>
        <begin position="32"/>
        <end position="44"/>
    </location>
</feature>
<accession>A0ABP4Z7V2</accession>
<sequence length="392" mass="39594">MSDSPTDRDRQPTDPPQPPAIPTPDQFGLGEPAAGPVASAGASAPPVPPVPPAPPVPPVPPYGPAATGQVPKAPPAPPTPYGAPAAPAYGAPAAPAYGAPAAPAYGAPAAPVAAPMQPPPYGLPGAATAEPRNTLGLIALIVGIVALVLAAIPFVTFIAWLPALAAVGLGIAALVGKRSKRKGQGVTGLILGVVAFLLSIVMSILSVTWAITSSIDAANQYSGTDESIEGSYAGDLELVTGSASGTVTDPFPIGETVELTDGGEPYYSVTLGEPDFDADALVAAEYEYNDVAPEGSSYVIVPVTVQFHGDTVVPEATSTPWSEVRVSFATADGGVIEEDYALIPEAFFDLPDLEAGESATGNMAFVIPDASAEAGTWLVDVGWMVQYHVAAQ</sequence>
<evidence type="ECO:0000256" key="1">
    <source>
        <dbReference type="ARBA" id="ARBA00022729"/>
    </source>
</evidence>
<comment type="caution">
    <text evidence="4">The sequence shown here is derived from an EMBL/GenBank/DDBJ whole genome shotgun (WGS) entry which is preliminary data.</text>
</comment>
<feature type="compositionally biased region" description="Pro residues" evidence="2">
    <location>
        <begin position="45"/>
        <end position="63"/>
    </location>
</feature>
<dbReference type="EMBL" id="BAAANK010000011">
    <property type="protein sequence ID" value="GAA1845021.1"/>
    <property type="molecule type" value="Genomic_DNA"/>
</dbReference>
<feature type="region of interest" description="Disordered" evidence="2">
    <location>
        <begin position="1"/>
        <end position="80"/>
    </location>
</feature>
<keyword evidence="1" id="KW-0732">Signal</keyword>
<evidence type="ECO:0008006" key="6">
    <source>
        <dbReference type="Google" id="ProtNLM"/>
    </source>
</evidence>
<feature type="compositionally biased region" description="Pro residues" evidence="2">
    <location>
        <begin position="13"/>
        <end position="22"/>
    </location>
</feature>
<gene>
    <name evidence="4" type="ORF">GCM10009750_34210</name>
</gene>
<dbReference type="Gene3D" id="2.60.40.1240">
    <property type="match status" value="1"/>
</dbReference>
<evidence type="ECO:0000256" key="2">
    <source>
        <dbReference type="SAM" id="MobiDB-lite"/>
    </source>
</evidence>
<protein>
    <recommendedName>
        <fullName evidence="6">DUF4190 domain-containing protein</fullName>
    </recommendedName>
</protein>
<dbReference type="Proteomes" id="UP001501746">
    <property type="component" value="Unassembled WGS sequence"/>
</dbReference>
<name>A0ABP4Z7V2_9MICO</name>
<proteinExistence type="predicted"/>
<evidence type="ECO:0000256" key="3">
    <source>
        <dbReference type="SAM" id="Phobius"/>
    </source>
</evidence>
<keyword evidence="3" id="KW-0472">Membrane</keyword>
<feature type="transmembrane region" description="Helical" evidence="3">
    <location>
        <begin position="134"/>
        <end position="152"/>
    </location>
</feature>
<dbReference type="RefSeq" id="WP_344305034.1">
    <property type="nucleotide sequence ID" value="NZ_BAAANK010000011.1"/>
</dbReference>
<keyword evidence="5" id="KW-1185">Reference proteome</keyword>
<feature type="compositionally biased region" description="Basic and acidic residues" evidence="2">
    <location>
        <begin position="1"/>
        <end position="12"/>
    </location>
</feature>
<organism evidence="4 5">
    <name type="scientific">Agromyces salentinus</name>
    <dbReference type="NCBI Taxonomy" id="269421"/>
    <lineage>
        <taxon>Bacteria</taxon>
        <taxon>Bacillati</taxon>
        <taxon>Actinomycetota</taxon>
        <taxon>Actinomycetes</taxon>
        <taxon>Micrococcales</taxon>
        <taxon>Microbacteriaceae</taxon>
        <taxon>Agromyces</taxon>
    </lineage>
</organism>
<keyword evidence="3" id="KW-0812">Transmembrane</keyword>
<evidence type="ECO:0000313" key="5">
    <source>
        <dbReference type="Proteomes" id="UP001501746"/>
    </source>
</evidence>
<evidence type="ECO:0000313" key="4">
    <source>
        <dbReference type="EMBL" id="GAA1845021.1"/>
    </source>
</evidence>
<keyword evidence="3" id="KW-1133">Transmembrane helix</keyword>
<reference evidence="5" key="1">
    <citation type="journal article" date="2019" name="Int. J. Syst. Evol. Microbiol.">
        <title>The Global Catalogue of Microorganisms (GCM) 10K type strain sequencing project: providing services to taxonomists for standard genome sequencing and annotation.</title>
        <authorList>
            <consortium name="The Broad Institute Genomics Platform"/>
            <consortium name="The Broad Institute Genome Sequencing Center for Infectious Disease"/>
            <person name="Wu L."/>
            <person name="Ma J."/>
        </authorList>
    </citation>
    <scope>NUCLEOTIDE SEQUENCE [LARGE SCALE GENOMIC DNA]</scope>
    <source>
        <strain evidence="5">JCM 14323</strain>
    </source>
</reference>
<feature type="transmembrane region" description="Helical" evidence="3">
    <location>
        <begin position="188"/>
        <end position="211"/>
    </location>
</feature>
<feature type="transmembrane region" description="Helical" evidence="3">
    <location>
        <begin position="158"/>
        <end position="176"/>
    </location>
</feature>
<dbReference type="InterPro" id="IPR029050">
    <property type="entry name" value="Immunoprotect_excell_Ig-like"/>
</dbReference>